<dbReference type="EMBL" id="JBHTJH010000025">
    <property type="protein sequence ID" value="MFD0864106.1"/>
    <property type="molecule type" value="Genomic_DNA"/>
</dbReference>
<dbReference type="InterPro" id="IPR029044">
    <property type="entry name" value="Nucleotide-diphossugar_trans"/>
</dbReference>
<comment type="caution">
    <text evidence="2">The sequence shown here is derived from an EMBL/GenBank/DDBJ whole genome shotgun (WGS) entry which is preliminary data.</text>
</comment>
<dbReference type="Gene3D" id="3.90.550.10">
    <property type="entry name" value="Spore Coat Polysaccharide Biosynthesis Protein SpsA, Chain A"/>
    <property type="match status" value="1"/>
</dbReference>
<feature type="domain" description="Glycosyltransferase 2-like" evidence="1">
    <location>
        <begin position="7"/>
        <end position="114"/>
    </location>
</feature>
<dbReference type="RefSeq" id="WP_386411124.1">
    <property type="nucleotide sequence ID" value="NZ_JBHTJH010000025.1"/>
</dbReference>
<evidence type="ECO:0000313" key="2">
    <source>
        <dbReference type="EMBL" id="MFD0864106.1"/>
    </source>
</evidence>
<keyword evidence="3" id="KW-1185">Reference proteome</keyword>
<dbReference type="CDD" id="cd00761">
    <property type="entry name" value="Glyco_tranf_GTA_type"/>
    <property type="match status" value="1"/>
</dbReference>
<proteinExistence type="predicted"/>
<accession>A0ABW3D4Z9</accession>
<dbReference type="PANTHER" id="PTHR22916">
    <property type="entry name" value="GLYCOSYLTRANSFERASE"/>
    <property type="match status" value="1"/>
</dbReference>
<gene>
    <name evidence="2" type="ORF">ACFQ1M_17965</name>
</gene>
<evidence type="ECO:0000259" key="1">
    <source>
        <dbReference type="Pfam" id="PF00535"/>
    </source>
</evidence>
<reference evidence="3" key="1">
    <citation type="journal article" date="2019" name="Int. J. Syst. Evol. Microbiol.">
        <title>The Global Catalogue of Microorganisms (GCM) 10K type strain sequencing project: providing services to taxonomists for standard genome sequencing and annotation.</title>
        <authorList>
            <consortium name="The Broad Institute Genomics Platform"/>
            <consortium name="The Broad Institute Genome Sequencing Center for Infectious Disease"/>
            <person name="Wu L."/>
            <person name="Ma J."/>
        </authorList>
    </citation>
    <scope>NUCLEOTIDE SEQUENCE [LARGE SCALE GENOMIC DNA]</scope>
    <source>
        <strain evidence="3">CCUG 62952</strain>
    </source>
</reference>
<name>A0ABW3D4Z9_9FLAO</name>
<organism evidence="2 3">
    <name type="scientific">Sungkyunkwania multivorans</name>
    <dbReference type="NCBI Taxonomy" id="1173618"/>
    <lineage>
        <taxon>Bacteria</taxon>
        <taxon>Pseudomonadati</taxon>
        <taxon>Bacteroidota</taxon>
        <taxon>Flavobacteriia</taxon>
        <taxon>Flavobacteriales</taxon>
        <taxon>Flavobacteriaceae</taxon>
        <taxon>Sungkyunkwania</taxon>
    </lineage>
</organism>
<dbReference type="SUPFAM" id="SSF53448">
    <property type="entry name" value="Nucleotide-diphospho-sugar transferases"/>
    <property type="match status" value="1"/>
</dbReference>
<evidence type="ECO:0000313" key="3">
    <source>
        <dbReference type="Proteomes" id="UP001596978"/>
    </source>
</evidence>
<dbReference type="Proteomes" id="UP001596978">
    <property type="component" value="Unassembled WGS sequence"/>
</dbReference>
<dbReference type="Pfam" id="PF00535">
    <property type="entry name" value="Glycos_transf_2"/>
    <property type="match status" value="1"/>
</dbReference>
<protein>
    <submittedName>
        <fullName evidence="2">Glycosyltransferase family 2 protein</fullName>
    </submittedName>
</protein>
<dbReference type="PANTHER" id="PTHR22916:SF3">
    <property type="entry name" value="UDP-GLCNAC:BETAGAL BETA-1,3-N-ACETYLGLUCOSAMINYLTRANSFERASE-LIKE PROTEIN 1"/>
    <property type="match status" value="1"/>
</dbReference>
<sequence>MNKPLVSIIIPTYDRLALLEKTLRSVLDQSYPNMEVIVVDDGTPGDENEKLCEQFNNLSYFKIPNSGGPSRPRNVGISKAKGDYIAFLDDDDIWLPQKLEKQVEILEKHQDYGLTHCYCKVIDATGNETGDLIGRPGDPGVKHGKVTERMVGNWTLMMPTPLMRRELIDKVGNFNEAMPQAGEDVEFWVRCSLHTKFYYLDEPLVLYRSHLSNSEILSDKYVQLPSYLKEVVDQAFDDHLLTESQHRSLVDNLVKMQLKKLKDGKWRTFLYLSKLNPFWFLNFSNLKLLVKMLTA</sequence>
<dbReference type="InterPro" id="IPR001173">
    <property type="entry name" value="Glyco_trans_2-like"/>
</dbReference>